<dbReference type="Pfam" id="PF09079">
    <property type="entry name" value="WHD_Cdc6"/>
    <property type="match status" value="1"/>
</dbReference>
<dbReference type="EMBL" id="JBHSWV010000441">
    <property type="protein sequence ID" value="MFC6767871.1"/>
    <property type="molecule type" value="Genomic_DNA"/>
</dbReference>
<accession>A0ABD5SVS2</accession>
<dbReference type="InterPro" id="IPR027417">
    <property type="entry name" value="P-loop_NTPase"/>
</dbReference>
<feature type="binding site" evidence="5">
    <location>
        <position position="408"/>
    </location>
    <ligand>
        <name>ATP</name>
        <dbReference type="ChEBI" id="CHEBI:30616"/>
    </ligand>
</feature>
<name>A0ABD5SVS2_9EURY</name>
<dbReference type="SMART" id="SM01074">
    <property type="entry name" value="Cdc6_C"/>
    <property type="match status" value="1"/>
</dbReference>
<dbReference type="GO" id="GO:0005524">
    <property type="term" value="F:ATP binding"/>
    <property type="evidence" value="ECO:0007669"/>
    <property type="project" value="UniProtKB-UniRule"/>
</dbReference>
<evidence type="ECO:0000256" key="1">
    <source>
        <dbReference type="ARBA" id="ARBA00006184"/>
    </source>
</evidence>
<organism evidence="9 10">
    <name type="scientific">Natrinema soli</name>
    <dbReference type="NCBI Taxonomy" id="1930624"/>
    <lineage>
        <taxon>Archaea</taxon>
        <taxon>Methanobacteriati</taxon>
        <taxon>Methanobacteriota</taxon>
        <taxon>Stenosarchaea group</taxon>
        <taxon>Halobacteria</taxon>
        <taxon>Halobacteriales</taxon>
        <taxon>Natrialbaceae</taxon>
        <taxon>Natrinema</taxon>
    </lineage>
</organism>
<dbReference type="AlphaFoldDB" id="A0ABD5SVS2"/>
<dbReference type="Proteomes" id="UP001596383">
    <property type="component" value="Unassembled WGS sequence"/>
</dbReference>
<evidence type="ECO:0000256" key="5">
    <source>
        <dbReference type="HAMAP-Rule" id="MF_01407"/>
    </source>
</evidence>
<dbReference type="CDD" id="cd08768">
    <property type="entry name" value="Cdc6_C"/>
    <property type="match status" value="1"/>
</dbReference>
<protein>
    <recommendedName>
        <fullName evidence="5">ORC1-type DNA replication protein</fullName>
    </recommendedName>
</protein>
<dbReference type="SUPFAM" id="SSF52540">
    <property type="entry name" value="P-loop containing nucleoside triphosphate hydrolases"/>
    <property type="match status" value="1"/>
</dbReference>
<dbReference type="PANTHER" id="PTHR10763:SF22">
    <property type="entry name" value="ORC1-TYPE DNA REPLICATION PROTEIN"/>
    <property type="match status" value="1"/>
</dbReference>
<dbReference type="SUPFAM" id="SSF46785">
    <property type="entry name" value="Winged helix' DNA-binding domain"/>
    <property type="match status" value="1"/>
</dbReference>
<dbReference type="SMART" id="SM00382">
    <property type="entry name" value="AAA"/>
    <property type="match status" value="1"/>
</dbReference>
<feature type="compositionally biased region" description="Acidic residues" evidence="6">
    <location>
        <begin position="1"/>
        <end position="16"/>
    </location>
</feature>
<reference evidence="9 10" key="1">
    <citation type="journal article" date="2019" name="Int. J. Syst. Evol. Microbiol.">
        <title>The Global Catalogue of Microorganisms (GCM) 10K type strain sequencing project: providing services to taxonomists for standard genome sequencing and annotation.</title>
        <authorList>
            <consortium name="The Broad Institute Genomics Platform"/>
            <consortium name="The Broad Institute Genome Sequencing Center for Infectious Disease"/>
            <person name="Wu L."/>
            <person name="Ma J."/>
        </authorList>
    </citation>
    <scope>NUCLEOTIDE SEQUENCE [LARGE SCALE GENOMIC DNA]</scope>
    <source>
        <strain evidence="9 10">LMG 29247</strain>
    </source>
</reference>
<feature type="domain" description="Cdc6 C-terminal" evidence="8">
    <location>
        <begin position="503"/>
        <end position="585"/>
    </location>
</feature>
<dbReference type="RefSeq" id="WP_273740726.1">
    <property type="nucleotide sequence ID" value="NZ_JAQIVI010000441.1"/>
</dbReference>
<keyword evidence="2 5" id="KW-0235">DNA replication</keyword>
<evidence type="ECO:0000313" key="10">
    <source>
        <dbReference type="Proteomes" id="UP001596383"/>
    </source>
</evidence>
<dbReference type="HAMAP" id="MF_01407">
    <property type="entry name" value="ORC1_type_DNA_replic_protein"/>
    <property type="match status" value="1"/>
</dbReference>
<dbReference type="InterPro" id="IPR050311">
    <property type="entry name" value="ORC1/CDC6"/>
</dbReference>
<evidence type="ECO:0000256" key="6">
    <source>
        <dbReference type="SAM" id="MobiDB-lite"/>
    </source>
</evidence>
<feature type="compositionally biased region" description="Basic and acidic residues" evidence="6">
    <location>
        <begin position="229"/>
        <end position="243"/>
    </location>
</feature>
<evidence type="ECO:0000313" key="9">
    <source>
        <dbReference type="EMBL" id="MFC6767871.1"/>
    </source>
</evidence>
<dbReference type="InterPro" id="IPR036390">
    <property type="entry name" value="WH_DNA-bd_sf"/>
</dbReference>
<dbReference type="NCBIfam" id="TIGR02928">
    <property type="entry name" value="orc1/cdc6 family replication initiation protein"/>
    <property type="match status" value="1"/>
</dbReference>
<keyword evidence="4 5" id="KW-0067">ATP-binding</keyword>
<comment type="caution">
    <text evidence="9">The sequence shown here is derived from an EMBL/GenBank/DDBJ whole genome shotgun (WGS) entry which is preliminary data.</text>
</comment>
<dbReference type="Gene3D" id="3.40.50.300">
    <property type="entry name" value="P-loop containing nucleotide triphosphate hydrolases"/>
    <property type="match status" value="1"/>
</dbReference>
<sequence>MSDDNSEIDGSDEVEIDGTSGFSTNFEKTDLDNEESNQGLFDDLLSGEPIFENKEVLRPSYTPHELPHRSDQINKMATILVAALRGETPSNILIYGKTGTGKTASAKFVSKELESTSQKYSVPCDVEYINCEVTDTQYRVLAQLANKFIEKNEERIDARVADLESLLEALDEYEADLEAREREAAESTDLADDQTASDPFDFVSDDPPESISDDSSGDDSSLESGGSPPERKGSSDPADRSSPTDETDQGAGDDTDRTDGDSTDRRAGDGTGDASAGDSSTHPSDHPLESTSFEDREAIEAEIDELEADKESFEEVPMTGWPTDRVYSVFFDAVDYDERVVVIMLDEIDKLVEKSGDDTLYNLSRMNSELENSRVSIIGISNDLKFTDFLDPRVKSSLGEEEIVFPPYDANQLRDILEHRSDVAFQGGALSDDVIPLCAAFAAQEHGDARRALDLLRTAGELAERSQAETIVEDHVRQAQDKIELDRVVEVVRTLPTQSKLVLFSIILLEKNGVHSINTGEVFNIYKRLCEEIDADVLTQRRVTDLISELDMLGIVNAVVVSKGRYGRTKEISLSVPLEETEAVLLSDSRLSDIDDIQPFVQARFEN</sequence>
<feature type="binding site" evidence="5">
    <location>
        <position position="420"/>
    </location>
    <ligand>
        <name>ATP</name>
        <dbReference type="ChEBI" id="CHEBI:30616"/>
    </ligand>
</feature>
<dbReference type="Pfam" id="PF22703">
    <property type="entry name" value="Cdc6_lid"/>
    <property type="match status" value="1"/>
</dbReference>
<keyword evidence="3 5" id="KW-0547">Nucleotide-binding</keyword>
<comment type="function">
    <text evidence="5">Involved in regulation of DNA replication.</text>
</comment>
<dbReference type="InterPro" id="IPR055237">
    <property type="entry name" value="Cdc6_lid"/>
</dbReference>
<evidence type="ECO:0000259" key="8">
    <source>
        <dbReference type="SMART" id="SM01074"/>
    </source>
</evidence>
<dbReference type="InterPro" id="IPR014277">
    <property type="entry name" value="Orc1/Cdc6_arc"/>
</dbReference>
<gene>
    <name evidence="9" type="ORF">ACFQE6_23605</name>
</gene>
<feature type="compositionally biased region" description="Basic and acidic residues" evidence="6">
    <location>
        <begin position="283"/>
        <end position="293"/>
    </location>
</feature>
<feature type="region of interest" description="Disordered" evidence="6">
    <location>
        <begin position="179"/>
        <end position="293"/>
    </location>
</feature>
<feature type="compositionally biased region" description="Acidic residues" evidence="6">
    <location>
        <begin position="203"/>
        <end position="221"/>
    </location>
</feature>
<dbReference type="InterPro" id="IPR036388">
    <property type="entry name" value="WH-like_DNA-bd_sf"/>
</dbReference>
<dbReference type="GO" id="GO:0006260">
    <property type="term" value="P:DNA replication"/>
    <property type="evidence" value="ECO:0007669"/>
    <property type="project" value="UniProtKB-UniRule"/>
</dbReference>
<feature type="compositionally biased region" description="Low complexity" evidence="6">
    <location>
        <begin position="272"/>
        <end position="281"/>
    </location>
</feature>
<dbReference type="Gene3D" id="1.10.8.60">
    <property type="match status" value="1"/>
</dbReference>
<dbReference type="InterPro" id="IPR015163">
    <property type="entry name" value="Cdc6_C"/>
</dbReference>
<feature type="binding site" evidence="5">
    <location>
        <begin position="100"/>
        <end position="104"/>
    </location>
    <ligand>
        <name>ATP</name>
        <dbReference type="ChEBI" id="CHEBI:30616"/>
    </ligand>
</feature>
<dbReference type="FunFam" id="1.10.8.60:FF:000073">
    <property type="entry name" value="ORC1-type DNA replication protein"/>
    <property type="match status" value="1"/>
</dbReference>
<feature type="compositionally biased region" description="Basic and acidic residues" evidence="6">
    <location>
        <begin position="254"/>
        <end position="268"/>
    </location>
</feature>
<feature type="region of interest" description="Disordered" evidence="6">
    <location>
        <begin position="1"/>
        <end position="39"/>
    </location>
</feature>
<proteinExistence type="inferred from homology"/>
<feature type="domain" description="AAA+ ATPase" evidence="7">
    <location>
        <begin position="88"/>
        <end position="409"/>
    </location>
</feature>
<evidence type="ECO:0000259" key="7">
    <source>
        <dbReference type="SMART" id="SM00382"/>
    </source>
</evidence>
<dbReference type="PANTHER" id="PTHR10763">
    <property type="entry name" value="CELL DIVISION CONTROL PROTEIN 6-RELATED"/>
    <property type="match status" value="1"/>
</dbReference>
<evidence type="ECO:0000256" key="4">
    <source>
        <dbReference type="ARBA" id="ARBA00022840"/>
    </source>
</evidence>
<comment type="similarity">
    <text evidence="1 5">Belongs to the CDC6/cdc18 family.</text>
</comment>
<dbReference type="Gene3D" id="1.10.10.10">
    <property type="entry name" value="Winged helix-like DNA-binding domain superfamily/Winged helix DNA-binding domain"/>
    <property type="match status" value="1"/>
</dbReference>
<keyword evidence="10" id="KW-1185">Reference proteome</keyword>
<evidence type="ECO:0000256" key="2">
    <source>
        <dbReference type="ARBA" id="ARBA00022705"/>
    </source>
</evidence>
<evidence type="ECO:0000256" key="3">
    <source>
        <dbReference type="ARBA" id="ARBA00022741"/>
    </source>
</evidence>
<dbReference type="InterPro" id="IPR003593">
    <property type="entry name" value="AAA+_ATPase"/>
</dbReference>